<evidence type="ECO:0000259" key="1">
    <source>
        <dbReference type="Pfam" id="PF11716"/>
    </source>
</evidence>
<dbReference type="AlphaFoldDB" id="A0A6J6FJK1"/>
<gene>
    <name evidence="2" type="ORF">UFOPK1722_01545</name>
</gene>
<reference evidence="2" key="1">
    <citation type="submission" date="2020-05" db="EMBL/GenBank/DDBJ databases">
        <authorList>
            <person name="Chiriac C."/>
            <person name="Salcher M."/>
            <person name="Ghai R."/>
            <person name="Kavagutti S V."/>
        </authorList>
    </citation>
    <scope>NUCLEOTIDE SEQUENCE</scope>
</reference>
<dbReference type="NCBIfam" id="TIGR03083">
    <property type="entry name" value="maleylpyruvate isomerase family mycothiol-dependent enzyme"/>
    <property type="match status" value="1"/>
</dbReference>
<proteinExistence type="predicted"/>
<dbReference type="InterPro" id="IPR024344">
    <property type="entry name" value="MDMPI_metal-binding"/>
</dbReference>
<dbReference type="EMBL" id="CAEZTS010000161">
    <property type="protein sequence ID" value="CAB4589176.1"/>
    <property type="molecule type" value="Genomic_DNA"/>
</dbReference>
<dbReference type="InterPro" id="IPR034660">
    <property type="entry name" value="DinB/YfiT-like"/>
</dbReference>
<organism evidence="2">
    <name type="scientific">freshwater metagenome</name>
    <dbReference type="NCBI Taxonomy" id="449393"/>
    <lineage>
        <taxon>unclassified sequences</taxon>
        <taxon>metagenomes</taxon>
        <taxon>ecological metagenomes</taxon>
    </lineage>
</organism>
<accession>A0A6J6FJK1</accession>
<protein>
    <submittedName>
        <fullName evidence="2">Unannotated protein</fullName>
    </submittedName>
</protein>
<evidence type="ECO:0000313" key="2">
    <source>
        <dbReference type="EMBL" id="CAB4589176.1"/>
    </source>
</evidence>
<dbReference type="Pfam" id="PF11716">
    <property type="entry name" value="MDMPI_N"/>
    <property type="match status" value="1"/>
</dbReference>
<dbReference type="SUPFAM" id="SSF109854">
    <property type="entry name" value="DinB/YfiT-like putative metalloenzymes"/>
    <property type="match status" value="1"/>
</dbReference>
<dbReference type="InterPro" id="IPR017517">
    <property type="entry name" value="Maleyloyr_isom"/>
</dbReference>
<sequence>MIDETRFGAEYRNARLRMQELAIGLTEDDGLRVVTACPAWTVKDLFSHVTGIAVSLSAGDSPTGDTQAWVDGQVENRRQRSLASVVEEWAQAGPGFESMIDAAPKALWSLTYDTVVHEHDLFTAVGRVGDRSSSGVAMAAELGLKLVKGDLRTHGLPAFRAVVDGVEHLVGNGEPALTLRASAFETLRLLGSRRTLAELRAADFEGDFEGMRPGIVHMDLPEVSLGEGTL</sequence>
<feature type="domain" description="Mycothiol-dependent maleylpyruvate isomerase metal-binding" evidence="1">
    <location>
        <begin position="14"/>
        <end position="116"/>
    </location>
</feature>
<name>A0A6J6FJK1_9ZZZZ</name>
<dbReference type="Gene3D" id="1.20.120.450">
    <property type="entry name" value="dinb family like domain"/>
    <property type="match status" value="1"/>
</dbReference>
<dbReference type="GO" id="GO:0046872">
    <property type="term" value="F:metal ion binding"/>
    <property type="evidence" value="ECO:0007669"/>
    <property type="project" value="InterPro"/>
</dbReference>